<accession>A0AAE6D2X5</accession>
<dbReference type="SUPFAM" id="SSF161229">
    <property type="entry name" value="E6 C-terminal domain-like"/>
    <property type="match status" value="1"/>
</dbReference>
<proteinExistence type="predicted"/>
<name>A0AAE6D2X5_9PAPI</name>
<evidence type="ECO:0000313" key="2">
    <source>
        <dbReference type="Proteomes" id="UP001241753"/>
    </source>
</evidence>
<organism evidence="1 2">
    <name type="scientific">Puffin papillomavirus 1</name>
    <dbReference type="NCBI Taxonomy" id="2562557"/>
    <lineage>
        <taxon>Viruses</taxon>
        <taxon>Monodnaviria</taxon>
        <taxon>Shotokuvirae</taxon>
        <taxon>Cossaviricota</taxon>
        <taxon>Papovaviricetes</taxon>
        <taxon>Zurhausenvirales</taxon>
        <taxon>Papillomaviridae</taxon>
    </lineage>
</organism>
<dbReference type="InterPro" id="IPR038575">
    <property type="entry name" value="E6_sf"/>
</dbReference>
<gene>
    <name evidence="1" type="primary">E6</name>
</gene>
<dbReference type="Gene3D" id="3.30.240.40">
    <property type="entry name" value="E6 early regulatory protein"/>
    <property type="match status" value="1"/>
</dbReference>
<dbReference type="EMBL" id="MK620302">
    <property type="protein sequence ID" value="QBR99459.1"/>
    <property type="molecule type" value="Genomic_DNA"/>
</dbReference>
<reference evidence="1" key="1">
    <citation type="journal article" date="2019" name="Front. Microbiol.">
        <title>New Insight Into Avian Papillomavirus Ecology and Evolution From Characterization of Novel Wild Bird Papillomaviruses.</title>
        <authorList>
            <person name="Canuti M."/>
            <person name="Munro H.J."/>
            <person name="Robertson G.J."/>
            <person name="Kroyer A."/>
            <person name="Roul S."/>
            <person name="Ojkic D."/>
            <person name="Whitney H."/>
            <person name="Lang A.S."/>
        </authorList>
    </citation>
    <scope>NUCLEOTIDE SEQUENCE</scope>
    <source>
        <strain evidence="1">NL15-B13</strain>
    </source>
</reference>
<dbReference type="Proteomes" id="UP001241753">
    <property type="component" value="Segment"/>
</dbReference>
<sequence>MPIACTLGQVLQRARKDLLDIAIYCRLCRCRLSTVEILDLELRAREDYYRRNIAPFQGYRAAVGYRWFGTCTRCSIFRTHA</sequence>
<protein>
    <submittedName>
        <fullName evidence="1">E6</fullName>
    </submittedName>
</protein>
<evidence type="ECO:0000313" key="1">
    <source>
        <dbReference type="EMBL" id="QBR99459.1"/>
    </source>
</evidence>